<evidence type="ECO:0000256" key="1">
    <source>
        <dbReference type="ARBA" id="ARBA00009013"/>
    </source>
</evidence>
<dbReference type="RefSeq" id="WP_345701190.1">
    <property type="nucleotide sequence ID" value="NZ_BAABIS010000001.1"/>
</dbReference>
<accession>A0ABP9EKR8</accession>
<dbReference type="Gene3D" id="3.30.750.24">
    <property type="entry name" value="STAS domain"/>
    <property type="match status" value="1"/>
</dbReference>
<evidence type="ECO:0000313" key="4">
    <source>
        <dbReference type="EMBL" id="GAA4881781.1"/>
    </source>
</evidence>
<proteinExistence type="inferred from homology"/>
<evidence type="ECO:0000256" key="2">
    <source>
        <dbReference type="RuleBase" id="RU003749"/>
    </source>
</evidence>
<dbReference type="CDD" id="cd07043">
    <property type="entry name" value="STAS_anti-anti-sigma_factors"/>
    <property type="match status" value="1"/>
</dbReference>
<sequence length="113" mass="11490">MDTALSVSRRPAPPGVTVVALHGSADLDSAAVLAGALRRVLATPPAPGTLVVDCSGVSFCSSSGLNELLRARRVADEAGVVFRLASPSRQVARLLTLTGADTVFDVVPAELPA</sequence>
<dbReference type="SUPFAM" id="SSF52091">
    <property type="entry name" value="SpoIIaa-like"/>
    <property type="match status" value="1"/>
</dbReference>
<protein>
    <recommendedName>
        <fullName evidence="2">Anti-sigma factor antagonist</fullName>
    </recommendedName>
</protein>
<dbReference type="InterPro" id="IPR002645">
    <property type="entry name" value="STAS_dom"/>
</dbReference>
<gene>
    <name evidence="4" type="ORF">GCM10023235_72820</name>
</gene>
<organism evidence="4 5">
    <name type="scientific">Kitasatospora terrestris</name>
    <dbReference type="NCBI Taxonomy" id="258051"/>
    <lineage>
        <taxon>Bacteria</taxon>
        <taxon>Bacillati</taxon>
        <taxon>Actinomycetota</taxon>
        <taxon>Actinomycetes</taxon>
        <taxon>Kitasatosporales</taxon>
        <taxon>Streptomycetaceae</taxon>
        <taxon>Kitasatospora</taxon>
    </lineage>
</organism>
<comment type="caution">
    <text evidence="4">The sequence shown here is derived from an EMBL/GenBank/DDBJ whole genome shotgun (WGS) entry which is preliminary data.</text>
</comment>
<reference evidence="5" key="1">
    <citation type="journal article" date="2019" name="Int. J. Syst. Evol. Microbiol.">
        <title>The Global Catalogue of Microorganisms (GCM) 10K type strain sequencing project: providing services to taxonomists for standard genome sequencing and annotation.</title>
        <authorList>
            <consortium name="The Broad Institute Genomics Platform"/>
            <consortium name="The Broad Institute Genome Sequencing Center for Infectious Disease"/>
            <person name="Wu L."/>
            <person name="Ma J."/>
        </authorList>
    </citation>
    <scope>NUCLEOTIDE SEQUENCE [LARGE SCALE GENOMIC DNA]</scope>
    <source>
        <strain evidence="5">JCM 13006</strain>
    </source>
</reference>
<dbReference type="PANTHER" id="PTHR33495">
    <property type="entry name" value="ANTI-SIGMA FACTOR ANTAGONIST TM_1081-RELATED-RELATED"/>
    <property type="match status" value="1"/>
</dbReference>
<dbReference type="InterPro" id="IPR036513">
    <property type="entry name" value="STAS_dom_sf"/>
</dbReference>
<comment type="similarity">
    <text evidence="1 2">Belongs to the anti-sigma-factor antagonist family.</text>
</comment>
<keyword evidence="5" id="KW-1185">Reference proteome</keyword>
<dbReference type="Proteomes" id="UP001501752">
    <property type="component" value="Unassembled WGS sequence"/>
</dbReference>
<name>A0ABP9EKR8_9ACTN</name>
<dbReference type="EMBL" id="BAABIS010000001">
    <property type="protein sequence ID" value="GAA4881781.1"/>
    <property type="molecule type" value="Genomic_DNA"/>
</dbReference>
<dbReference type="InterPro" id="IPR058548">
    <property type="entry name" value="MlaB-like_STAS"/>
</dbReference>
<feature type="domain" description="STAS" evidence="3">
    <location>
        <begin position="14"/>
        <end position="113"/>
    </location>
</feature>
<evidence type="ECO:0000313" key="5">
    <source>
        <dbReference type="Proteomes" id="UP001501752"/>
    </source>
</evidence>
<dbReference type="PROSITE" id="PS50801">
    <property type="entry name" value="STAS"/>
    <property type="match status" value="1"/>
</dbReference>
<dbReference type="Pfam" id="PF13466">
    <property type="entry name" value="STAS_2"/>
    <property type="match status" value="1"/>
</dbReference>
<dbReference type="NCBIfam" id="TIGR00377">
    <property type="entry name" value="ant_ant_sig"/>
    <property type="match status" value="1"/>
</dbReference>
<dbReference type="PANTHER" id="PTHR33495:SF2">
    <property type="entry name" value="ANTI-SIGMA FACTOR ANTAGONIST TM_1081-RELATED"/>
    <property type="match status" value="1"/>
</dbReference>
<dbReference type="InterPro" id="IPR003658">
    <property type="entry name" value="Anti-sigma_ant"/>
</dbReference>
<evidence type="ECO:0000259" key="3">
    <source>
        <dbReference type="PROSITE" id="PS50801"/>
    </source>
</evidence>